<dbReference type="Proteomes" id="UP000828390">
    <property type="component" value="Unassembled WGS sequence"/>
</dbReference>
<gene>
    <name evidence="1" type="ORF">DPMN_184651</name>
</gene>
<sequence>MYTSHPQDKSLSVVSAPILSYRSTVRGKRNWQLWLQRTMDCATQCLSATTPTLTR</sequence>
<organism evidence="1 2">
    <name type="scientific">Dreissena polymorpha</name>
    <name type="common">Zebra mussel</name>
    <name type="synonym">Mytilus polymorpha</name>
    <dbReference type="NCBI Taxonomy" id="45954"/>
    <lineage>
        <taxon>Eukaryota</taxon>
        <taxon>Metazoa</taxon>
        <taxon>Spiralia</taxon>
        <taxon>Lophotrochozoa</taxon>
        <taxon>Mollusca</taxon>
        <taxon>Bivalvia</taxon>
        <taxon>Autobranchia</taxon>
        <taxon>Heteroconchia</taxon>
        <taxon>Euheterodonta</taxon>
        <taxon>Imparidentia</taxon>
        <taxon>Neoheterodontei</taxon>
        <taxon>Myida</taxon>
        <taxon>Dreissenoidea</taxon>
        <taxon>Dreissenidae</taxon>
        <taxon>Dreissena</taxon>
    </lineage>
</organism>
<name>A0A9D4DIZ2_DREPO</name>
<keyword evidence="2" id="KW-1185">Reference proteome</keyword>
<reference evidence="1" key="2">
    <citation type="submission" date="2020-11" db="EMBL/GenBank/DDBJ databases">
        <authorList>
            <person name="McCartney M.A."/>
            <person name="Auch B."/>
            <person name="Kono T."/>
            <person name="Mallez S."/>
            <person name="Becker A."/>
            <person name="Gohl D.M."/>
            <person name="Silverstein K.A.T."/>
            <person name="Koren S."/>
            <person name="Bechman K.B."/>
            <person name="Herman A."/>
            <person name="Abrahante J.E."/>
            <person name="Garbe J."/>
        </authorList>
    </citation>
    <scope>NUCLEOTIDE SEQUENCE</scope>
    <source>
        <strain evidence="1">Duluth1</strain>
        <tissue evidence="1">Whole animal</tissue>
    </source>
</reference>
<accession>A0A9D4DIZ2</accession>
<dbReference type="EMBL" id="JAIWYP010000010">
    <property type="protein sequence ID" value="KAH3750134.1"/>
    <property type="molecule type" value="Genomic_DNA"/>
</dbReference>
<comment type="caution">
    <text evidence="1">The sequence shown here is derived from an EMBL/GenBank/DDBJ whole genome shotgun (WGS) entry which is preliminary data.</text>
</comment>
<evidence type="ECO:0000313" key="1">
    <source>
        <dbReference type="EMBL" id="KAH3750134.1"/>
    </source>
</evidence>
<evidence type="ECO:0000313" key="2">
    <source>
        <dbReference type="Proteomes" id="UP000828390"/>
    </source>
</evidence>
<proteinExistence type="predicted"/>
<dbReference type="AlphaFoldDB" id="A0A9D4DIZ2"/>
<reference evidence="1" key="1">
    <citation type="journal article" date="2019" name="bioRxiv">
        <title>The Genome of the Zebra Mussel, Dreissena polymorpha: A Resource for Invasive Species Research.</title>
        <authorList>
            <person name="McCartney M.A."/>
            <person name="Auch B."/>
            <person name="Kono T."/>
            <person name="Mallez S."/>
            <person name="Zhang Y."/>
            <person name="Obille A."/>
            <person name="Becker A."/>
            <person name="Abrahante J.E."/>
            <person name="Garbe J."/>
            <person name="Badalamenti J.P."/>
            <person name="Herman A."/>
            <person name="Mangelson H."/>
            <person name="Liachko I."/>
            <person name="Sullivan S."/>
            <person name="Sone E.D."/>
            <person name="Koren S."/>
            <person name="Silverstein K.A.T."/>
            <person name="Beckman K.B."/>
            <person name="Gohl D.M."/>
        </authorList>
    </citation>
    <scope>NUCLEOTIDE SEQUENCE</scope>
    <source>
        <strain evidence="1">Duluth1</strain>
        <tissue evidence="1">Whole animal</tissue>
    </source>
</reference>
<protein>
    <submittedName>
        <fullName evidence="1">Uncharacterized protein</fullName>
    </submittedName>
</protein>